<feature type="region of interest" description="Disordered" evidence="3">
    <location>
        <begin position="1"/>
        <end position="24"/>
    </location>
</feature>
<evidence type="ECO:0000313" key="6">
    <source>
        <dbReference type="Proteomes" id="UP001589793"/>
    </source>
</evidence>
<dbReference type="InterPro" id="IPR050832">
    <property type="entry name" value="Bact_Acetyltransf"/>
</dbReference>
<evidence type="ECO:0000313" key="5">
    <source>
        <dbReference type="EMBL" id="MFC0672834.1"/>
    </source>
</evidence>
<accession>A0ABV6R8E1</accession>
<feature type="domain" description="N-acetyltransferase" evidence="4">
    <location>
        <begin position="25"/>
        <end position="184"/>
    </location>
</feature>
<dbReference type="PROSITE" id="PS51186">
    <property type="entry name" value="GNAT"/>
    <property type="match status" value="1"/>
</dbReference>
<keyword evidence="6" id="KW-1185">Reference proteome</keyword>
<dbReference type="GO" id="GO:0016746">
    <property type="term" value="F:acyltransferase activity"/>
    <property type="evidence" value="ECO:0007669"/>
    <property type="project" value="UniProtKB-KW"/>
</dbReference>
<dbReference type="SUPFAM" id="SSF55729">
    <property type="entry name" value="Acyl-CoA N-acyltransferases (Nat)"/>
    <property type="match status" value="1"/>
</dbReference>
<dbReference type="PANTHER" id="PTHR43877">
    <property type="entry name" value="AMINOALKYLPHOSPHONATE N-ACETYLTRANSFERASE-RELATED-RELATED"/>
    <property type="match status" value="1"/>
</dbReference>
<dbReference type="PANTHER" id="PTHR43877:SF2">
    <property type="entry name" value="AMINOALKYLPHOSPHONATE N-ACETYLTRANSFERASE-RELATED"/>
    <property type="match status" value="1"/>
</dbReference>
<dbReference type="CDD" id="cd04301">
    <property type="entry name" value="NAT_SF"/>
    <property type="match status" value="1"/>
</dbReference>
<sequence length="208" mass="21825">MPSDLLSCPLSRGSSLAPPRGLPELSLHRTTSADHETLAELYARSYPPEIGAADVEAARAEIAATFAGEYGEPLPGACLLARRDGHPAGAVLTTTRSLWDPHLAGPFVIDLFVAPEHRDRGIGGALISTAMQTCAAAGHAALSLRIGAGTSPAAHALYRRLGFTEVPAPPGPLTPAWSSRRRRGAPFSRMHRRGAAEGQCRRSPSTPA</sequence>
<proteinExistence type="predicted"/>
<dbReference type="EMBL" id="JBHLSV010000002">
    <property type="protein sequence ID" value="MFC0672834.1"/>
    <property type="molecule type" value="Genomic_DNA"/>
</dbReference>
<reference evidence="5 6" key="1">
    <citation type="submission" date="2024-09" db="EMBL/GenBank/DDBJ databases">
        <authorList>
            <person name="Sun Q."/>
            <person name="Mori K."/>
        </authorList>
    </citation>
    <scope>NUCLEOTIDE SEQUENCE [LARGE SCALE GENOMIC DNA]</scope>
    <source>
        <strain evidence="5 6">CICC 10874</strain>
    </source>
</reference>
<dbReference type="InterPro" id="IPR016181">
    <property type="entry name" value="Acyl_CoA_acyltransferase"/>
</dbReference>
<dbReference type="EC" id="2.3.-.-" evidence="5"/>
<feature type="region of interest" description="Disordered" evidence="3">
    <location>
        <begin position="169"/>
        <end position="208"/>
    </location>
</feature>
<protein>
    <submittedName>
        <fullName evidence="5">GNAT family N-acetyltransferase</fullName>
        <ecNumber evidence="5">2.3.-.-</ecNumber>
    </submittedName>
</protein>
<gene>
    <name evidence="5" type="ORF">ACFFF6_02560</name>
</gene>
<dbReference type="InterPro" id="IPR000182">
    <property type="entry name" value="GNAT_dom"/>
</dbReference>
<organism evidence="5 6">
    <name type="scientific">Brachybacterium hainanense</name>
    <dbReference type="NCBI Taxonomy" id="1541174"/>
    <lineage>
        <taxon>Bacteria</taxon>
        <taxon>Bacillati</taxon>
        <taxon>Actinomycetota</taxon>
        <taxon>Actinomycetes</taxon>
        <taxon>Micrococcales</taxon>
        <taxon>Dermabacteraceae</taxon>
        <taxon>Brachybacterium</taxon>
    </lineage>
</organism>
<keyword evidence="1 5" id="KW-0808">Transferase</keyword>
<evidence type="ECO:0000256" key="3">
    <source>
        <dbReference type="SAM" id="MobiDB-lite"/>
    </source>
</evidence>
<evidence type="ECO:0000256" key="2">
    <source>
        <dbReference type="ARBA" id="ARBA00023315"/>
    </source>
</evidence>
<comment type="caution">
    <text evidence="5">The sequence shown here is derived from an EMBL/GenBank/DDBJ whole genome shotgun (WGS) entry which is preliminary data.</text>
</comment>
<evidence type="ECO:0000256" key="1">
    <source>
        <dbReference type="ARBA" id="ARBA00022679"/>
    </source>
</evidence>
<evidence type="ECO:0000259" key="4">
    <source>
        <dbReference type="PROSITE" id="PS51186"/>
    </source>
</evidence>
<name>A0ABV6R8E1_9MICO</name>
<keyword evidence="2 5" id="KW-0012">Acyltransferase</keyword>
<dbReference type="Proteomes" id="UP001589793">
    <property type="component" value="Unassembled WGS sequence"/>
</dbReference>
<dbReference type="Pfam" id="PF00583">
    <property type="entry name" value="Acetyltransf_1"/>
    <property type="match status" value="1"/>
</dbReference>
<dbReference type="RefSeq" id="WP_376977936.1">
    <property type="nucleotide sequence ID" value="NZ_JBHLSV010000002.1"/>
</dbReference>
<feature type="compositionally biased region" description="Basic residues" evidence="3">
    <location>
        <begin position="179"/>
        <end position="193"/>
    </location>
</feature>
<dbReference type="Gene3D" id="3.40.630.30">
    <property type="match status" value="1"/>
</dbReference>